<dbReference type="RefSeq" id="WP_126711769.1">
    <property type="nucleotide sequence ID" value="NZ_BAAAGZ010000037.1"/>
</dbReference>
<evidence type="ECO:0000256" key="1">
    <source>
        <dbReference type="ARBA" id="ARBA00022450"/>
    </source>
</evidence>
<keyword evidence="1" id="KW-0596">Phosphopantetheine</keyword>
<dbReference type="Proteomes" id="UP000647860">
    <property type="component" value="Unassembled WGS sequence"/>
</dbReference>
<accession>A0ABQ4IK19</accession>
<name>A0ABQ4IK19_9ACTN</name>
<reference evidence="4 5" key="1">
    <citation type="submission" date="2021-01" db="EMBL/GenBank/DDBJ databases">
        <title>Whole genome shotgun sequence of Verrucosispora gifhornensis NBRC 16317.</title>
        <authorList>
            <person name="Komaki H."/>
            <person name="Tamura T."/>
        </authorList>
    </citation>
    <scope>NUCLEOTIDE SEQUENCE [LARGE SCALE GENOMIC DNA]</scope>
    <source>
        <strain evidence="4 5">NBRC 16317</strain>
    </source>
</reference>
<comment type="caution">
    <text evidence="4">The sequence shown here is derived from an EMBL/GenBank/DDBJ whole genome shotgun (WGS) entry which is preliminary data.</text>
</comment>
<keyword evidence="2" id="KW-0597">Phosphoprotein</keyword>
<dbReference type="SMART" id="SM00823">
    <property type="entry name" value="PKS_PP"/>
    <property type="match status" value="1"/>
</dbReference>
<evidence type="ECO:0000259" key="3">
    <source>
        <dbReference type="PROSITE" id="PS50075"/>
    </source>
</evidence>
<organism evidence="4 5">
    <name type="scientific">Micromonospora gifhornensis</name>
    <dbReference type="NCBI Taxonomy" id="84594"/>
    <lineage>
        <taxon>Bacteria</taxon>
        <taxon>Bacillati</taxon>
        <taxon>Actinomycetota</taxon>
        <taxon>Actinomycetes</taxon>
        <taxon>Micromonosporales</taxon>
        <taxon>Micromonosporaceae</taxon>
        <taxon>Micromonospora</taxon>
    </lineage>
</organism>
<evidence type="ECO:0000256" key="2">
    <source>
        <dbReference type="ARBA" id="ARBA00022553"/>
    </source>
</evidence>
<dbReference type="PROSITE" id="PS50075">
    <property type="entry name" value="CARRIER"/>
    <property type="match status" value="1"/>
</dbReference>
<dbReference type="Gene3D" id="1.10.1200.10">
    <property type="entry name" value="ACP-like"/>
    <property type="match status" value="1"/>
</dbReference>
<evidence type="ECO:0000313" key="4">
    <source>
        <dbReference type="EMBL" id="GIJ18186.1"/>
    </source>
</evidence>
<sequence>MTSEEQMLDIWKNIFGRQVGPDTDFFDDLEGDSMAAAAIVHWVNIVFGVQLPMIEVFDRPTPSELTGAVDELRAAAR</sequence>
<protein>
    <recommendedName>
        <fullName evidence="3">Carrier domain-containing protein</fullName>
    </recommendedName>
</protein>
<proteinExistence type="predicted"/>
<dbReference type="InterPro" id="IPR020806">
    <property type="entry name" value="PKS_PP-bd"/>
</dbReference>
<feature type="domain" description="Carrier" evidence="3">
    <location>
        <begin position="1"/>
        <end position="73"/>
    </location>
</feature>
<dbReference type="EMBL" id="BOPA01000037">
    <property type="protein sequence ID" value="GIJ18186.1"/>
    <property type="molecule type" value="Genomic_DNA"/>
</dbReference>
<keyword evidence="5" id="KW-1185">Reference proteome</keyword>
<evidence type="ECO:0000313" key="5">
    <source>
        <dbReference type="Proteomes" id="UP000647860"/>
    </source>
</evidence>
<dbReference type="InterPro" id="IPR036736">
    <property type="entry name" value="ACP-like_sf"/>
</dbReference>
<dbReference type="InterPro" id="IPR009081">
    <property type="entry name" value="PP-bd_ACP"/>
</dbReference>
<dbReference type="Pfam" id="PF00550">
    <property type="entry name" value="PP-binding"/>
    <property type="match status" value="1"/>
</dbReference>
<gene>
    <name evidence="4" type="ORF">Vgi01_48700</name>
</gene>
<dbReference type="SUPFAM" id="SSF47336">
    <property type="entry name" value="ACP-like"/>
    <property type="match status" value="1"/>
</dbReference>